<dbReference type="GO" id="GO:0042597">
    <property type="term" value="C:periplasmic space"/>
    <property type="evidence" value="ECO:0007669"/>
    <property type="project" value="InterPro"/>
</dbReference>
<organism evidence="2 3">
    <name type="scientific">Lentibacter algarum</name>
    <dbReference type="NCBI Taxonomy" id="576131"/>
    <lineage>
        <taxon>Bacteria</taxon>
        <taxon>Pseudomonadati</taxon>
        <taxon>Pseudomonadota</taxon>
        <taxon>Alphaproteobacteria</taxon>
        <taxon>Rhodobacterales</taxon>
        <taxon>Roseobacteraceae</taxon>
        <taxon>Lentibacter</taxon>
    </lineage>
</organism>
<dbReference type="OrthoDB" id="7062106at2"/>
<evidence type="ECO:0000256" key="1">
    <source>
        <dbReference type="SAM" id="SignalP"/>
    </source>
</evidence>
<protein>
    <recommendedName>
        <fullName evidence="4">LTXXQ motif family protein</fullName>
    </recommendedName>
</protein>
<dbReference type="EMBL" id="FNPR01000003">
    <property type="protein sequence ID" value="SDY72410.1"/>
    <property type="molecule type" value="Genomic_DNA"/>
</dbReference>
<accession>A0A1H3M6Q2</accession>
<dbReference type="AlphaFoldDB" id="A0A1H3M6Q2"/>
<proteinExistence type="predicted"/>
<dbReference type="Gene3D" id="1.20.120.1490">
    <property type="match status" value="1"/>
</dbReference>
<dbReference type="GeneID" id="78125372"/>
<keyword evidence="3" id="KW-1185">Reference proteome</keyword>
<sequence>MKSILLGAAMALALGAPSFAQQNQPAREISAPIVAFTPVIVKNADALELTEAQRADLKQWLDTMPANRKMIEEAALAARAELRAAIIAGAPTDERQALAAKVGEMETKLVMMRSNCTDHWRATLTEAQFAKMLELAAM</sequence>
<keyword evidence="1" id="KW-0732">Signal</keyword>
<dbReference type="STRING" id="576131.SAMN05444486_103425"/>
<dbReference type="Proteomes" id="UP000199026">
    <property type="component" value="Unassembled WGS sequence"/>
</dbReference>
<evidence type="ECO:0000313" key="3">
    <source>
        <dbReference type="Proteomes" id="UP000199026"/>
    </source>
</evidence>
<dbReference type="RefSeq" id="WP_089892809.1">
    <property type="nucleotide sequence ID" value="NZ_CALJFH010000037.1"/>
</dbReference>
<evidence type="ECO:0000313" key="2">
    <source>
        <dbReference type="EMBL" id="SDY72410.1"/>
    </source>
</evidence>
<feature type="chain" id="PRO_5011776628" description="LTXXQ motif family protein" evidence="1">
    <location>
        <begin position="21"/>
        <end position="138"/>
    </location>
</feature>
<evidence type="ECO:0008006" key="4">
    <source>
        <dbReference type="Google" id="ProtNLM"/>
    </source>
</evidence>
<reference evidence="2 3" key="1">
    <citation type="submission" date="2016-10" db="EMBL/GenBank/DDBJ databases">
        <authorList>
            <person name="de Groot N.N."/>
        </authorList>
    </citation>
    <scope>NUCLEOTIDE SEQUENCE [LARGE SCALE GENOMIC DNA]</scope>
    <source>
        <strain evidence="2 3">DSM 24677</strain>
    </source>
</reference>
<feature type="signal peptide" evidence="1">
    <location>
        <begin position="1"/>
        <end position="20"/>
    </location>
</feature>
<name>A0A1H3M6Q2_9RHOB</name>
<gene>
    <name evidence="2" type="ORF">SAMN05444486_103425</name>
</gene>